<feature type="signal peptide" evidence="1">
    <location>
        <begin position="1"/>
        <end position="27"/>
    </location>
</feature>
<reference evidence="2" key="1">
    <citation type="submission" date="2023-03" db="EMBL/GenBank/DDBJ databases">
        <title>Massive genome expansion in bonnet fungi (Mycena s.s.) driven by repeated elements and novel gene families across ecological guilds.</title>
        <authorList>
            <consortium name="Lawrence Berkeley National Laboratory"/>
            <person name="Harder C.B."/>
            <person name="Miyauchi S."/>
            <person name="Viragh M."/>
            <person name="Kuo A."/>
            <person name="Thoen E."/>
            <person name="Andreopoulos B."/>
            <person name="Lu D."/>
            <person name="Skrede I."/>
            <person name="Drula E."/>
            <person name="Henrissat B."/>
            <person name="Morin E."/>
            <person name="Kohler A."/>
            <person name="Barry K."/>
            <person name="LaButti K."/>
            <person name="Morin E."/>
            <person name="Salamov A."/>
            <person name="Lipzen A."/>
            <person name="Mereny Z."/>
            <person name="Hegedus B."/>
            <person name="Baldrian P."/>
            <person name="Stursova M."/>
            <person name="Weitz H."/>
            <person name="Taylor A."/>
            <person name="Grigoriev I.V."/>
            <person name="Nagy L.G."/>
            <person name="Martin F."/>
            <person name="Kauserud H."/>
        </authorList>
    </citation>
    <scope>NUCLEOTIDE SEQUENCE</scope>
    <source>
        <strain evidence="2">CBHHK200</strain>
    </source>
</reference>
<evidence type="ECO:0000256" key="1">
    <source>
        <dbReference type="SAM" id="SignalP"/>
    </source>
</evidence>
<feature type="chain" id="PRO_5042215365" description="Secreted protein" evidence="1">
    <location>
        <begin position="28"/>
        <end position="92"/>
    </location>
</feature>
<accession>A0AAD6SUI5</accession>
<organism evidence="2 3">
    <name type="scientific">Mycena alexandri</name>
    <dbReference type="NCBI Taxonomy" id="1745969"/>
    <lineage>
        <taxon>Eukaryota</taxon>
        <taxon>Fungi</taxon>
        <taxon>Dikarya</taxon>
        <taxon>Basidiomycota</taxon>
        <taxon>Agaricomycotina</taxon>
        <taxon>Agaricomycetes</taxon>
        <taxon>Agaricomycetidae</taxon>
        <taxon>Agaricales</taxon>
        <taxon>Marasmiineae</taxon>
        <taxon>Mycenaceae</taxon>
        <taxon>Mycena</taxon>
    </lineage>
</organism>
<sequence length="92" mass="9821">MPRMNIVCLAAIMCTAPVLLPPPSITALSVPVGAGCRRPTACDDLCRSWETGSADARSAQLCRPRTILCRPHQEKTSFTNLGIILFPAQALG</sequence>
<keyword evidence="1" id="KW-0732">Signal</keyword>
<evidence type="ECO:0000313" key="3">
    <source>
        <dbReference type="Proteomes" id="UP001218188"/>
    </source>
</evidence>
<evidence type="ECO:0008006" key="4">
    <source>
        <dbReference type="Google" id="ProtNLM"/>
    </source>
</evidence>
<keyword evidence="3" id="KW-1185">Reference proteome</keyword>
<name>A0AAD6SUI5_9AGAR</name>
<gene>
    <name evidence="2" type="ORF">C8F04DRAFT_1102236</name>
</gene>
<dbReference type="EMBL" id="JARJCM010000058">
    <property type="protein sequence ID" value="KAJ7034321.1"/>
    <property type="molecule type" value="Genomic_DNA"/>
</dbReference>
<dbReference type="Proteomes" id="UP001218188">
    <property type="component" value="Unassembled WGS sequence"/>
</dbReference>
<dbReference type="AlphaFoldDB" id="A0AAD6SUI5"/>
<protein>
    <recommendedName>
        <fullName evidence="4">Secreted protein</fullName>
    </recommendedName>
</protein>
<proteinExistence type="predicted"/>
<comment type="caution">
    <text evidence="2">The sequence shown here is derived from an EMBL/GenBank/DDBJ whole genome shotgun (WGS) entry which is preliminary data.</text>
</comment>
<evidence type="ECO:0000313" key="2">
    <source>
        <dbReference type="EMBL" id="KAJ7034321.1"/>
    </source>
</evidence>